<keyword evidence="1" id="KW-0805">Transcription regulation</keyword>
<dbReference type="Proteomes" id="UP000217895">
    <property type="component" value="Chromosome"/>
</dbReference>
<feature type="domain" description="HTH marR-type" evidence="4">
    <location>
        <begin position="12"/>
        <end position="147"/>
    </location>
</feature>
<dbReference type="AlphaFoldDB" id="A0A1Z4JCL1"/>
<dbReference type="EMBL" id="AP018203">
    <property type="protein sequence ID" value="BAY54440.1"/>
    <property type="molecule type" value="Genomic_DNA"/>
</dbReference>
<evidence type="ECO:0000256" key="3">
    <source>
        <dbReference type="ARBA" id="ARBA00023163"/>
    </source>
</evidence>
<evidence type="ECO:0000259" key="4">
    <source>
        <dbReference type="PROSITE" id="PS50995"/>
    </source>
</evidence>
<keyword evidence="3" id="KW-0804">Transcription</keyword>
<keyword evidence="6" id="KW-1185">Reference proteome</keyword>
<sequence length="150" mass="17214">MNVELDSKTAAKQPFYPTVRELATTYQTFCAYDEAHIRETGLTPPQFDVICTLGNTSGMFMNQLAEKTLVTKGTLTGIVDRLEQKGLVRREVPPENRRCFLIVLTPEGEQLFEQIFPQHTLYLKERFDRLSPSELKEIQTALSRLKSIFQ</sequence>
<organism evidence="5 6">
    <name type="scientific">Leptolyngbya boryana NIES-2135</name>
    <dbReference type="NCBI Taxonomy" id="1973484"/>
    <lineage>
        <taxon>Bacteria</taxon>
        <taxon>Bacillati</taxon>
        <taxon>Cyanobacteriota</taxon>
        <taxon>Cyanophyceae</taxon>
        <taxon>Leptolyngbyales</taxon>
        <taxon>Leptolyngbyaceae</taxon>
        <taxon>Leptolyngbya group</taxon>
        <taxon>Leptolyngbya</taxon>
    </lineage>
</organism>
<dbReference type="PROSITE" id="PS01117">
    <property type="entry name" value="HTH_MARR_1"/>
    <property type="match status" value="1"/>
</dbReference>
<dbReference type="InterPro" id="IPR036390">
    <property type="entry name" value="WH_DNA-bd_sf"/>
</dbReference>
<evidence type="ECO:0000256" key="1">
    <source>
        <dbReference type="ARBA" id="ARBA00023015"/>
    </source>
</evidence>
<dbReference type="SUPFAM" id="SSF46785">
    <property type="entry name" value="Winged helix' DNA-binding domain"/>
    <property type="match status" value="1"/>
</dbReference>
<dbReference type="GO" id="GO:0003700">
    <property type="term" value="F:DNA-binding transcription factor activity"/>
    <property type="evidence" value="ECO:0007669"/>
    <property type="project" value="InterPro"/>
</dbReference>
<proteinExistence type="predicted"/>
<keyword evidence="2" id="KW-0238">DNA-binding</keyword>
<dbReference type="InterPro" id="IPR023187">
    <property type="entry name" value="Tscrpt_reg_MarR-type_CS"/>
</dbReference>
<dbReference type="InterPro" id="IPR036388">
    <property type="entry name" value="WH-like_DNA-bd_sf"/>
</dbReference>
<dbReference type="InterPro" id="IPR000835">
    <property type="entry name" value="HTH_MarR-typ"/>
</dbReference>
<evidence type="ECO:0000313" key="5">
    <source>
        <dbReference type="EMBL" id="BAY54440.1"/>
    </source>
</evidence>
<name>A0A1Z4JCL1_LEPBY</name>
<evidence type="ECO:0000256" key="2">
    <source>
        <dbReference type="ARBA" id="ARBA00023125"/>
    </source>
</evidence>
<dbReference type="PANTHER" id="PTHR42756:SF1">
    <property type="entry name" value="TRANSCRIPTIONAL REPRESSOR OF EMRAB OPERON"/>
    <property type="match status" value="1"/>
</dbReference>
<gene>
    <name evidence="5" type="ORF">NIES2135_12570</name>
</gene>
<dbReference type="PRINTS" id="PR00598">
    <property type="entry name" value="HTHMARR"/>
</dbReference>
<evidence type="ECO:0000313" key="6">
    <source>
        <dbReference type="Proteomes" id="UP000217895"/>
    </source>
</evidence>
<dbReference type="GO" id="GO:0003677">
    <property type="term" value="F:DNA binding"/>
    <property type="evidence" value="ECO:0007669"/>
    <property type="project" value="UniProtKB-KW"/>
</dbReference>
<dbReference type="SMART" id="SM00347">
    <property type="entry name" value="HTH_MARR"/>
    <property type="match status" value="1"/>
</dbReference>
<protein>
    <submittedName>
        <fullName evidence="5">MarR family transcriptional regulator</fullName>
    </submittedName>
</protein>
<accession>A0A1Z4JCL1</accession>
<dbReference type="Gene3D" id="1.10.10.10">
    <property type="entry name" value="Winged helix-like DNA-binding domain superfamily/Winged helix DNA-binding domain"/>
    <property type="match status" value="1"/>
</dbReference>
<dbReference type="Pfam" id="PF01047">
    <property type="entry name" value="MarR"/>
    <property type="match status" value="1"/>
</dbReference>
<dbReference type="PANTHER" id="PTHR42756">
    <property type="entry name" value="TRANSCRIPTIONAL REGULATOR, MARR"/>
    <property type="match status" value="1"/>
</dbReference>
<dbReference type="PROSITE" id="PS50995">
    <property type="entry name" value="HTH_MARR_2"/>
    <property type="match status" value="1"/>
</dbReference>
<reference evidence="5 6" key="1">
    <citation type="submission" date="2017-06" db="EMBL/GenBank/DDBJ databases">
        <title>Genome sequencing of cyanobaciteial culture collection at National Institute for Environmental Studies (NIES).</title>
        <authorList>
            <person name="Hirose Y."/>
            <person name="Shimura Y."/>
            <person name="Fujisawa T."/>
            <person name="Nakamura Y."/>
            <person name="Kawachi M."/>
        </authorList>
    </citation>
    <scope>NUCLEOTIDE SEQUENCE [LARGE SCALE GENOMIC DNA]</scope>
    <source>
        <strain evidence="5 6">NIES-2135</strain>
    </source>
</reference>